<dbReference type="Gene3D" id="3.40.50.300">
    <property type="entry name" value="P-loop containing nucleotide triphosphate hydrolases"/>
    <property type="match status" value="1"/>
</dbReference>
<protein>
    <recommendedName>
        <fullName evidence="1">ABC transporter domain-containing protein</fullName>
    </recommendedName>
</protein>
<dbReference type="PROSITE" id="PS50893">
    <property type="entry name" value="ABC_TRANSPORTER_2"/>
    <property type="match status" value="1"/>
</dbReference>
<organism evidence="2">
    <name type="scientific">marine sediment metagenome</name>
    <dbReference type="NCBI Taxonomy" id="412755"/>
    <lineage>
        <taxon>unclassified sequences</taxon>
        <taxon>metagenomes</taxon>
        <taxon>ecological metagenomes</taxon>
    </lineage>
</organism>
<dbReference type="EMBL" id="BART01033809">
    <property type="protein sequence ID" value="GAH11310.1"/>
    <property type="molecule type" value="Genomic_DNA"/>
</dbReference>
<dbReference type="InterPro" id="IPR017871">
    <property type="entry name" value="ABC_transporter-like_CS"/>
</dbReference>
<evidence type="ECO:0000313" key="2">
    <source>
        <dbReference type="EMBL" id="GAH11310.1"/>
    </source>
</evidence>
<dbReference type="SUPFAM" id="SSF52540">
    <property type="entry name" value="P-loop containing nucleoside triphosphate hydrolases"/>
    <property type="match status" value="1"/>
</dbReference>
<sequence>MPQPDVLLTLEKVSKVYPMGETELYALDNIDLNIYRAELLVVLGPSGSGKTTLLNLLGGMDKPTAGKILIGDLDLATASDRKLTLYRRNEIGFIFQFYNLLPTLTAIENVEVSVEIADEPMDPRKALELVALQDFADHFPSQISGGEQQRVAIARALASNPSMLLC</sequence>
<proteinExistence type="predicted"/>
<gene>
    <name evidence="2" type="ORF">S01H4_57968</name>
</gene>
<dbReference type="PANTHER" id="PTHR42798:SF2">
    <property type="entry name" value="ABC TRANSPORTER ATP-BINDING PROTEIN MG467-RELATED"/>
    <property type="match status" value="1"/>
</dbReference>
<feature type="domain" description="ABC transporter" evidence="1">
    <location>
        <begin position="8"/>
        <end position="166"/>
    </location>
</feature>
<dbReference type="AlphaFoldDB" id="X1DSS4"/>
<dbReference type="PANTHER" id="PTHR42798">
    <property type="entry name" value="LIPOPROTEIN-RELEASING SYSTEM ATP-BINDING PROTEIN LOLD"/>
    <property type="match status" value="1"/>
</dbReference>
<reference evidence="2" key="1">
    <citation type="journal article" date="2014" name="Front. Microbiol.">
        <title>High frequency of phylogenetically diverse reductive dehalogenase-homologous genes in deep subseafloor sedimentary metagenomes.</title>
        <authorList>
            <person name="Kawai M."/>
            <person name="Futagami T."/>
            <person name="Toyoda A."/>
            <person name="Takaki Y."/>
            <person name="Nishi S."/>
            <person name="Hori S."/>
            <person name="Arai W."/>
            <person name="Tsubouchi T."/>
            <person name="Morono Y."/>
            <person name="Uchiyama I."/>
            <person name="Ito T."/>
            <person name="Fujiyama A."/>
            <person name="Inagaki F."/>
            <person name="Takami H."/>
        </authorList>
    </citation>
    <scope>NUCLEOTIDE SEQUENCE</scope>
    <source>
        <strain evidence="2">Expedition CK06-06</strain>
    </source>
</reference>
<comment type="caution">
    <text evidence="2">The sequence shown here is derived from an EMBL/GenBank/DDBJ whole genome shotgun (WGS) entry which is preliminary data.</text>
</comment>
<dbReference type="GO" id="GO:0016887">
    <property type="term" value="F:ATP hydrolysis activity"/>
    <property type="evidence" value="ECO:0007669"/>
    <property type="project" value="InterPro"/>
</dbReference>
<dbReference type="InterPro" id="IPR027417">
    <property type="entry name" value="P-loop_NTPase"/>
</dbReference>
<dbReference type="GO" id="GO:0005524">
    <property type="term" value="F:ATP binding"/>
    <property type="evidence" value="ECO:0007669"/>
    <property type="project" value="InterPro"/>
</dbReference>
<name>X1DSS4_9ZZZZ</name>
<dbReference type="InterPro" id="IPR003439">
    <property type="entry name" value="ABC_transporter-like_ATP-bd"/>
</dbReference>
<accession>X1DSS4</accession>
<feature type="non-terminal residue" evidence="2">
    <location>
        <position position="166"/>
    </location>
</feature>
<dbReference type="Pfam" id="PF00005">
    <property type="entry name" value="ABC_tran"/>
    <property type="match status" value="1"/>
</dbReference>
<evidence type="ECO:0000259" key="1">
    <source>
        <dbReference type="PROSITE" id="PS50893"/>
    </source>
</evidence>
<dbReference type="PROSITE" id="PS00211">
    <property type="entry name" value="ABC_TRANSPORTER_1"/>
    <property type="match status" value="1"/>
</dbReference>